<keyword evidence="14" id="KW-1185">Reference proteome</keyword>
<evidence type="ECO:0000256" key="6">
    <source>
        <dbReference type="ARBA" id="ARBA00022801"/>
    </source>
</evidence>
<evidence type="ECO:0000256" key="1">
    <source>
        <dbReference type="ARBA" id="ARBA00001947"/>
    </source>
</evidence>
<keyword evidence="5" id="KW-0479">Metal-binding</keyword>
<evidence type="ECO:0000256" key="10">
    <source>
        <dbReference type="ARBA" id="ARBA00023136"/>
    </source>
</evidence>
<evidence type="ECO:0000256" key="4">
    <source>
        <dbReference type="ARBA" id="ARBA00022692"/>
    </source>
</evidence>
<dbReference type="PANTHER" id="PTHR43221">
    <property type="entry name" value="PROTEASE HTPX"/>
    <property type="match status" value="1"/>
</dbReference>
<dbReference type="GO" id="GO:0006508">
    <property type="term" value="P:proteolysis"/>
    <property type="evidence" value="ECO:0007669"/>
    <property type="project" value="UniProtKB-KW"/>
</dbReference>
<evidence type="ECO:0000256" key="2">
    <source>
        <dbReference type="ARBA" id="ARBA00022475"/>
    </source>
</evidence>
<dbReference type="Gene3D" id="3.30.2010.10">
    <property type="entry name" value="Metalloproteases ('zincins'), catalytic domain"/>
    <property type="match status" value="1"/>
</dbReference>
<name>A0A1H3X575_9BACT</name>
<evidence type="ECO:0000259" key="12">
    <source>
        <dbReference type="Pfam" id="PF01435"/>
    </source>
</evidence>
<proteinExistence type="predicted"/>
<accession>A0A1H3X575</accession>
<evidence type="ECO:0000256" key="9">
    <source>
        <dbReference type="ARBA" id="ARBA00023049"/>
    </source>
</evidence>
<protein>
    <submittedName>
        <fullName evidence="13">Zn-dependent protease with chaperone function</fullName>
    </submittedName>
</protein>
<keyword evidence="7" id="KW-0862">Zinc</keyword>
<feature type="transmembrane region" description="Helical" evidence="11">
    <location>
        <begin position="229"/>
        <end position="249"/>
    </location>
</feature>
<keyword evidence="2" id="KW-1003">Cell membrane</keyword>
<evidence type="ECO:0000256" key="7">
    <source>
        <dbReference type="ARBA" id="ARBA00022833"/>
    </source>
</evidence>
<keyword evidence="6" id="KW-0378">Hydrolase</keyword>
<keyword evidence="10 11" id="KW-0472">Membrane</keyword>
<feature type="transmembrane region" description="Helical" evidence="11">
    <location>
        <begin position="71"/>
        <end position="96"/>
    </location>
</feature>
<dbReference type="PANTHER" id="PTHR43221:SF2">
    <property type="entry name" value="PROTEASE HTPX HOMOLOG"/>
    <property type="match status" value="1"/>
</dbReference>
<dbReference type="GO" id="GO:0004222">
    <property type="term" value="F:metalloendopeptidase activity"/>
    <property type="evidence" value="ECO:0007669"/>
    <property type="project" value="InterPro"/>
</dbReference>
<dbReference type="GO" id="GO:0046872">
    <property type="term" value="F:metal ion binding"/>
    <property type="evidence" value="ECO:0007669"/>
    <property type="project" value="UniProtKB-KW"/>
</dbReference>
<evidence type="ECO:0000256" key="5">
    <source>
        <dbReference type="ARBA" id="ARBA00022723"/>
    </source>
</evidence>
<keyword evidence="4 11" id="KW-0812">Transmembrane</keyword>
<dbReference type="InterPro" id="IPR050083">
    <property type="entry name" value="HtpX_protease"/>
</dbReference>
<sequence length="703" mass="79954">MNEHNFYPSNPANVDPLLIRPGKTFRREVFKVVLAILLFCLVYLLLLAAALGIAGGFVAAGGFLLTLGANYLVILVGLSLIGVGIFIIIYLFKFVFARFEDSKAGRVEVLPEDHPHLFDFIRQLTTDTKTPMPKRVYISPGVGACVFYDSSFLSMILPVKKNLEIGLGLVNSLNISEFKQVLAHEFGHFSQRSMRFGGYIYTLNHIIYNMLYQNRSYSKMLAGLQRIHSVFLLTGHLTVAIIKVIQTVLRRMYEVINLSHRRLSKEMEFHADAVAVSVTGSDIAVSAIRRVEFGEMCMQFCTNKFFELAGQNKILENIYDLQRSIIAFTCEQYKVETVNGLPVLKNRPLPGVSKSRIQYEDLWSSHPSEEERETRYREANITNTADNRLAWELFSNRPALEEEMTKHLAGITFPAANLQATVSKDELLKELKTVKAKFEMPAVFNGYYNRGVFPSVEDITVPVQATSLEEFYSTGLVEKVNEHLQNKQDKDVLEAIAAKQIAVEQFKLDGKRFQLSEVEIVLAQLCADVEKGAQWLKQRDQEAYQLNLNLAGCEEERNKLKSLYSQILRAQEYLNQLEIIAIVLKMKIEEIYNRDDWDLNGLLAVIEVIKEKDNELKVVMRSILDDPALVSEAEPDFKTQMEAYLGTNYPYFVGNTCSSDEMMSTYHTGIRSIENVDIIFKLLRKKYLDTVVSHSVIVSRQEA</sequence>
<evidence type="ECO:0000313" key="13">
    <source>
        <dbReference type="EMBL" id="SDZ94546.1"/>
    </source>
</evidence>
<organism evidence="13 14">
    <name type="scientific">Chitinophaga terrae</name>
    <name type="common">ex Kim and Jung 2007</name>
    <dbReference type="NCBI Taxonomy" id="408074"/>
    <lineage>
        <taxon>Bacteria</taxon>
        <taxon>Pseudomonadati</taxon>
        <taxon>Bacteroidota</taxon>
        <taxon>Chitinophagia</taxon>
        <taxon>Chitinophagales</taxon>
        <taxon>Chitinophagaceae</taxon>
        <taxon>Chitinophaga</taxon>
    </lineage>
</organism>
<gene>
    <name evidence="13" type="ORF">SAMN05660909_00276</name>
</gene>
<evidence type="ECO:0000256" key="8">
    <source>
        <dbReference type="ARBA" id="ARBA00022989"/>
    </source>
</evidence>
<evidence type="ECO:0000313" key="14">
    <source>
        <dbReference type="Proteomes" id="UP000199656"/>
    </source>
</evidence>
<keyword evidence="9" id="KW-0482">Metalloprotease</keyword>
<reference evidence="14" key="1">
    <citation type="submission" date="2016-10" db="EMBL/GenBank/DDBJ databases">
        <authorList>
            <person name="Varghese N."/>
            <person name="Submissions S."/>
        </authorList>
    </citation>
    <scope>NUCLEOTIDE SEQUENCE [LARGE SCALE GENOMIC DNA]</scope>
    <source>
        <strain evidence="14">DSM 23920</strain>
    </source>
</reference>
<dbReference type="Pfam" id="PF01435">
    <property type="entry name" value="Peptidase_M48"/>
    <property type="match status" value="1"/>
</dbReference>
<feature type="transmembrane region" description="Helical" evidence="11">
    <location>
        <begin position="32"/>
        <end position="65"/>
    </location>
</feature>
<dbReference type="Proteomes" id="UP000199656">
    <property type="component" value="Unassembled WGS sequence"/>
</dbReference>
<dbReference type="InterPro" id="IPR001915">
    <property type="entry name" value="Peptidase_M48"/>
</dbReference>
<dbReference type="STRING" id="408074.SAMN05660909_00276"/>
<evidence type="ECO:0000256" key="3">
    <source>
        <dbReference type="ARBA" id="ARBA00022670"/>
    </source>
</evidence>
<comment type="cofactor">
    <cofactor evidence="1">
        <name>Zn(2+)</name>
        <dbReference type="ChEBI" id="CHEBI:29105"/>
    </cofactor>
</comment>
<feature type="domain" description="Peptidase M48" evidence="12">
    <location>
        <begin position="168"/>
        <end position="372"/>
    </location>
</feature>
<keyword evidence="8 11" id="KW-1133">Transmembrane helix</keyword>
<keyword evidence="3 13" id="KW-0645">Protease</keyword>
<dbReference type="EMBL" id="FNRL01000001">
    <property type="protein sequence ID" value="SDZ94546.1"/>
    <property type="molecule type" value="Genomic_DNA"/>
</dbReference>
<dbReference type="AlphaFoldDB" id="A0A1H3X575"/>
<evidence type="ECO:0000256" key="11">
    <source>
        <dbReference type="SAM" id="Phobius"/>
    </source>
</evidence>
<dbReference type="CDD" id="cd07328">
    <property type="entry name" value="M48_Ste24p_like"/>
    <property type="match status" value="1"/>
</dbReference>